<organism evidence="2 3">
    <name type="scientific">Trifolium pratense</name>
    <name type="common">Red clover</name>
    <dbReference type="NCBI Taxonomy" id="57577"/>
    <lineage>
        <taxon>Eukaryota</taxon>
        <taxon>Viridiplantae</taxon>
        <taxon>Streptophyta</taxon>
        <taxon>Embryophyta</taxon>
        <taxon>Tracheophyta</taxon>
        <taxon>Spermatophyta</taxon>
        <taxon>Magnoliopsida</taxon>
        <taxon>eudicotyledons</taxon>
        <taxon>Gunneridae</taxon>
        <taxon>Pentapetalae</taxon>
        <taxon>rosids</taxon>
        <taxon>fabids</taxon>
        <taxon>Fabales</taxon>
        <taxon>Fabaceae</taxon>
        <taxon>Papilionoideae</taxon>
        <taxon>50 kb inversion clade</taxon>
        <taxon>NPAAA clade</taxon>
        <taxon>Hologalegina</taxon>
        <taxon>IRL clade</taxon>
        <taxon>Trifolieae</taxon>
        <taxon>Trifolium</taxon>
    </lineage>
</organism>
<proteinExistence type="predicted"/>
<protein>
    <submittedName>
        <fullName evidence="2">Aspartyl-tRNA synthetase</fullName>
    </submittedName>
</protein>
<reference evidence="2 3" key="1">
    <citation type="journal article" date="2014" name="Am. J. Bot.">
        <title>Genome assembly and annotation for red clover (Trifolium pratense; Fabaceae).</title>
        <authorList>
            <person name="Istvanek J."/>
            <person name="Jaros M."/>
            <person name="Krenek A."/>
            <person name="Repkova J."/>
        </authorList>
    </citation>
    <scope>NUCLEOTIDE SEQUENCE [LARGE SCALE GENOMIC DNA]</scope>
    <source>
        <strain evidence="3">cv. Tatra</strain>
        <tissue evidence="2">Young leaves</tissue>
    </source>
</reference>
<sequence length="151" mass="16948">MSGYGDQTRPLASASGGSGGKAAFGHDYLSTESYEHSCNRKPLYSMVMHLCLNGGKKDSIATSLLLIMSYEIWVKDIVDGAIKHEDYVRIENKSSAKSIFDSMCATYDGNDKVQEAKASLLIRQYELFTMEKDEDIETMFTRFQTLVFDIK</sequence>
<name>A0A2K3JNA8_TRIPR</name>
<keyword evidence="2" id="KW-0030">Aminoacyl-tRNA synthetase</keyword>
<comment type="caution">
    <text evidence="2">The sequence shown here is derived from an EMBL/GenBank/DDBJ whole genome shotgun (WGS) entry which is preliminary data.</text>
</comment>
<evidence type="ECO:0000313" key="2">
    <source>
        <dbReference type="EMBL" id="PNX55516.1"/>
    </source>
</evidence>
<dbReference type="AlphaFoldDB" id="A0A2K3JNA8"/>
<dbReference type="GO" id="GO:0004812">
    <property type="term" value="F:aminoacyl-tRNA ligase activity"/>
    <property type="evidence" value="ECO:0007669"/>
    <property type="project" value="UniProtKB-KW"/>
</dbReference>
<dbReference type="Pfam" id="PF14223">
    <property type="entry name" value="Retrotran_gag_2"/>
    <property type="match status" value="1"/>
</dbReference>
<dbReference type="Proteomes" id="UP000236291">
    <property type="component" value="Unassembled WGS sequence"/>
</dbReference>
<reference evidence="2 3" key="2">
    <citation type="journal article" date="2017" name="Front. Plant Sci.">
        <title>Gene Classification and Mining of Molecular Markers Useful in Red Clover (Trifolium pratense) Breeding.</title>
        <authorList>
            <person name="Istvanek J."/>
            <person name="Dluhosova J."/>
            <person name="Dluhos P."/>
            <person name="Patkova L."/>
            <person name="Nedelnik J."/>
            <person name="Repkova J."/>
        </authorList>
    </citation>
    <scope>NUCLEOTIDE SEQUENCE [LARGE SCALE GENOMIC DNA]</scope>
    <source>
        <strain evidence="3">cv. Tatra</strain>
        <tissue evidence="2">Young leaves</tissue>
    </source>
</reference>
<evidence type="ECO:0000313" key="3">
    <source>
        <dbReference type="Proteomes" id="UP000236291"/>
    </source>
</evidence>
<gene>
    <name evidence="2" type="ORF">L195_g049145</name>
</gene>
<accession>A0A2K3JNA8</accession>
<keyword evidence="2" id="KW-0436">Ligase</keyword>
<feature type="region of interest" description="Disordered" evidence="1">
    <location>
        <begin position="1"/>
        <end position="20"/>
    </location>
</feature>
<feature type="non-terminal residue" evidence="2">
    <location>
        <position position="151"/>
    </location>
</feature>
<evidence type="ECO:0000256" key="1">
    <source>
        <dbReference type="SAM" id="MobiDB-lite"/>
    </source>
</evidence>
<dbReference type="EMBL" id="ASHM01071813">
    <property type="protein sequence ID" value="PNX55516.1"/>
    <property type="molecule type" value="Genomic_DNA"/>
</dbReference>